<proteinExistence type="predicted"/>
<dbReference type="GO" id="GO:0015936">
    <property type="term" value="P:coenzyme A metabolic process"/>
    <property type="evidence" value="ECO:0007669"/>
    <property type="project" value="InterPro"/>
</dbReference>
<dbReference type="EMBL" id="JAVXUP010000030">
    <property type="protein sequence ID" value="KAK3041660.1"/>
    <property type="molecule type" value="Genomic_DNA"/>
</dbReference>
<name>A0AA88XMS4_9ASTE</name>
<dbReference type="SUPFAM" id="SSF56542">
    <property type="entry name" value="Substrate-binding domain of HMG-CoA reductase"/>
    <property type="match status" value="1"/>
</dbReference>
<protein>
    <submittedName>
        <fullName evidence="1">Uncharacterized protein</fullName>
    </submittedName>
</protein>
<dbReference type="Gene3D" id="3.90.770.10">
    <property type="entry name" value="3-hydroxy-3-methylglutaryl-coenzyme A Reductase, Chain A, domain 2"/>
    <property type="match status" value="1"/>
</dbReference>
<reference evidence="1" key="1">
    <citation type="submission" date="2022-12" db="EMBL/GenBank/DDBJ databases">
        <title>Draft genome assemblies for two species of Escallonia (Escalloniales).</title>
        <authorList>
            <person name="Chanderbali A."/>
            <person name="Dervinis C."/>
            <person name="Anghel I."/>
            <person name="Soltis D."/>
            <person name="Soltis P."/>
            <person name="Zapata F."/>
        </authorList>
    </citation>
    <scope>NUCLEOTIDE SEQUENCE</scope>
    <source>
        <strain evidence="1">UCBG64.0493</strain>
        <tissue evidence="1">Leaf</tissue>
    </source>
</reference>
<dbReference type="PROSITE" id="PS50065">
    <property type="entry name" value="HMG_COA_REDUCTASE_4"/>
    <property type="match status" value="1"/>
</dbReference>
<dbReference type="PANTHER" id="PTHR10572:SF24">
    <property type="entry name" value="3-HYDROXY-3-METHYLGLUTARYL-COENZYME A REDUCTASE"/>
    <property type="match status" value="1"/>
</dbReference>
<dbReference type="GO" id="GO:0005789">
    <property type="term" value="C:endoplasmic reticulum membrane"/>
    <property type="evidence" value="ECO:0007669"/>
    <property type="project" value="TreeGrafter"/>
</dbReference>
<dbReference type="GO" id="GO:0008299">
    <property type="term" value="P:isoprenoid biosynthetic process"/>
    <property type="evidence" value="ECO:0007669"/>
    <property type="project" value="TreeGrafter"/>
</dbReference>
<dbReference type="Proteomes" id="UP001188597">
    <property type="component" value="Unassembled WGS sequence"/>
</dbReference>
<dbReference type="InterPro" id="IPR009029">
    <property type="entry name" value="HMG_CoA_Rdtase_sub-bd_dom_sf"/>
</dbReference>
<dbReference type="GO" id="GO:0004420">
    <property type="term" value="F:hydroxymethylglutaryl-CoA reductase (NADPH) activity"/>
    <property type="evidence" value="ECO:0007669"/>
    <property type="project" value="InterPro"/>
</dbReference>
<dbReference type="PANTHER" id="PTHR10572">
    <property type="entry name" value="3-HYDROXY-3-METHYLGLUTARYL-COENZYME A REDUCTASE"/>
    <property type="match status" value="1"/>
</dbReference>
<dbReference type="GO" id="GO:0005778">
    <property type="term" value="C:peroxisomal membrane"/>
    <property type="evidence" value="ECO:0007669"/>
    <property type="project" value="TreeGrafter"/>
</dbReference>
<dbReference type="Pfam" id="PF00368">
    <property type="entry name" value="HMG-CoA_red"/>
    <property type="match status" value="1"/>
</dbReference>
<accession>A0AA88XMS4</accession>
<sequence length="115" mass="12353">MATTEGCLLASTNSGCKATYASVGATSILLKDGMTRALVVRKGTPAYQQKAKQLRLALLYRVPCRARFAAFSTSASSKMIRGHFPPSSRVTDFKLLVAAACITRRPTSEDPVKLT</sequence>
<gene>
    <name evidence="1" type="ORF">RJ639_001470</name>
</gene>
<dbReference type="InterPro" id="IPR002202">
    <property type="entry name" value="HMG_CoA_Rdtase"/>
</dbReference>
<organism evidence="1 2">
    <name type="scientific">Escallonia herrerae</name>
    <dbReference type="NCBI Taxonomy" id="1293975"/>
    <lineage>
        <taxon>Eukaryota</taxon>
        <taxon>Viridiplantae</taxon>
        <taxon>Streptophyta</taxon>
        <taxon>Embryophyta</taxon>
        <taxon>Tracheophyta</taxon>
        <taxon>Spermatophyta</taxon>
        <taxon>Magnoliopsida</taxon>
        <taxon>eudicotyledons</taxon>
        <taxon>Gunneridae</taxon>
        <taxon>Pentapetalae</taxon>
        <taxon>asterids</taxon>
        <taxon>campanulids</taxon>
        <taxon>Escalloniales</taxon>
        <taxon>Escalloniaceae</taxon>
        <taxon>Escallonia</taxon>
    </lineage>
</organism>
<dbReference type="AlphaFoldDB" id="A0AA88XMS4"/>
<comment type="caution">
    <text evidence="1">The sequence shown here is derived from an EMBL/GenBank/DDBJ whole genome shotgun (WGS) entry which is preliminary data.</text>
</comment>
<dbReference type="GO" id="GO:0016126">
    <property type="term" value="P:sterol biosynthetic process"/>
    <property type="evidence" value="ECO:0007669"/>
    <property type="project" value="TreeGrafter"/>
</dbReference>
<evidence type="ECO:0000313" key="2">
    <source>
        <dbReference type="Proteomes" id="UP001188597"/>
    </source>
</evidence>
<dbReference type="InterPro" id="IPR023074">
    <property type="entry name" value="HMG_CoA_Rdtase_cat_sf"/>
</dbReference>
<evidence type="ECO:0000313" key="1">
    <source>
        <dbReference type="EMBL" id="KAK3041660.1"/>
    </source>
</evidence>
<keyword evidence="2" id="KW-1185">Reference proteome</keyword>